<dbReference type="PANTHER" id="PTHR12558">
    <property type="entry name" value="CELL DIVISION CYCLE 16,23,27"/>
    <property type="match status" value="1"/>
</dbReference>
<evidence type="ECO:0000256" key="5">
    <source>
        <dbReference type="SAM" id="SignalP"/>
    </source>
</evidence>
<keyword evidence="7" id="KW-1185">Reference proteome</keyword>
<feature type="chain" id="PRO_5020339923" evidence="5">
    <location>
        <begin position="25"/>
        <end position="784"/>
    </location>
</feature>
<keyword evidence="1" id="KW-0677">Repeat</keyword>
<feature type="repeat" description="TPR" evidence="3">
    <location>
        <begin position="244"/>
        <end position="277"/>
    </location>
</feature>
<organism evidence="6 7">
    <name type="scientific">Desulfoglaeba alkanexedens ALDC</name>
    <dbReference type="NCBI Taxonomy" id="980445"/>
    <lineage>
        <taxon>Bacteria</taxon>
        <taxon>Pseudomonadati</taxon>
        <taxon>Thermodesulfobacteriota</taxon>
        <taxon>Syntrophobacteria</taxon>
        <taxon>Syntrophobacterales</taxon>
        <taxon>Syntrophobacteraceae</taxon>
        <taxon>Desulfoglaeba</taxon>
    </lineage>
</organism>
<dbReference type="Pfam" id="PF12895">
    <property type="entry name" value="ANAPC3"/>
    <property type="match status" value="1"/>
</dbReference>
<evidence type="ECO:0000256" key="3">
    <source>
        <dbReference type="PROSITE-ProRule" id="PRU00339"/>
    </source>
</evidence>
<dbReference type="OrthoDB" id="5481321at2"/>
<dbReference type="EMBL" id="CP040098">
    <property type="protein sequence ID" value="QCQ21304.1"/>
    <property type="molecule type" value="Genomic_DNA"/>
</dbReference>
<dbReference type="InterPro" id="IPR011990">
    <property type="entry name" value="TPR-like_helical_dom_sf"/>
</dbReference>
<dbReference type="PROSITE" id="PS50005">
    <property type="entry name" value="TPR"/>
    <property type="match status" value="3"/>
</dbReference>
<accession>A0A4P8L0Z0</accession>
<dbReference type="Gene3D" id="1.25.40.10">
    <property type="entry name" value="Tetratricopeptide repeat domain"/>
    <property type="match status" value="3"/>
</dbReference>
<dbReference type="InterPro" id="IPR013105">
    <property type="entry name" value="TPR_2"/>
</dbReference>
<dbReference type="KEGG" id="dax:FDQ92_03360"/>
<dbReference type="PANTHER" id="PTHR12558:SF13">
    <property type="entry name" value="CELL DIVISION CYCLE PROTEIN 27 HOMOLOG"/>
    <property type="match status" value="1"/>
</dbReference>
<feature type="signal peptide" evidence="5">
    <location>
        <begin position="1"/>
        <end position="24"/>
    </location>
</feature>
<evidence type="ECO:0000256" key="2">
    <source>
        <dbReference type="ARBA" id="ARBA00022803"/>
    </source>
</evidence>
<dbReference type="SUPFAM" id="SSF48452">
    <property type="entry name" value="TPR-like"/>
    <property type="match status" value="3"/>
</dbReference>
<keyword evidence="2 3" id="KW-0802">TPR repeat</keyword>
<evidence type="ECO:0000313" key="6">
    <source>
        <dbReference type="EMBL" id="QCQ21304.1"/>
    </source>
</evidence>
<feature type="region of interest" description="Disordered" evidence="4">
    <location>
        <begin position="130"/>
        <end position="194"/>
    </location>
</feature>
<evidence type="ECO:0000313" key="7">
    <source>
        <dbReference type="Proteomes" id="UP000298602"/>
    </source>
</evidence>
<name>A0A4P8L0Z0_9BACT</name>
<dbReference type="Pfam" id="PF13432">
    <property type="entry name" value="TPR_16"/>
    <property type="match status" value="1"/>
</dbReference>
<dbReference type="AlphaFoldDB" id="A0A4P8L0Z0"/>
<evidence type="ECO:0000256" key="4">
    <source>
        <dbReference type="SAM" id="MobiDB-lite"/>
    </source>
</evidence>
<dbReference type="PROSITE" id="PS50293">
    <property type="entry name" value="TPR_REGION"/>
    <property type="match status" value="1"/>
</dbReference>
<dbReference type="PROSITE" id="PS51257">
    <property type="entry name" value="PROKAR_LIPOPROTEIN"/>
    <property type="match status" value="1"/>
</dbReference>
<feature type="repeat" description="TPR" evidence="3">
    <location>
        <begin position="281"/>
        <end position="314"/>
    </location>
</feature>
<dbReference type="InterPro" id="IPR019734">
    <property type="entry name" value="TPR_rpt"/>
</dbReference>
<proteinExistence type="predicted"/>
<gene>
    <name evidence="6" type="ORF">FDQ92_03360</name>
</gene>
<dbReference type="RefSeq" id="WP_137423273.1">
    <property type="nucleotide sequence ID" value="NZ_CP040098.1"/>
</dbReference>
<reference evidence="6 7" key="1">
    <citation type="submission" date="2019-05" db="EMBL/GenBank/DDBJ databases">
        <title>The Complete Genome Sequence of the n-alkane-degrading Desulfoglaeba alkanexedens ALDC reveals multiple alkylsuccinate synthase gene clusters.</title>
        <authorList>
            <person name="Callaghan A.V."/>
            <person name="Davidova I.A."/>
            <person name="Duncan K.E."/>
            <person name="Morris B."/>
            <person name="McInerney M.J."/>
        </authorList>
    </citation>
    <scope>NUCLEOTIDE SEQUENCE [LARGE SCALE GENOMIC DNA]</scope>
    <source>
        <strain evidence="6 7">ALDC</strain>
    </source>
</reference>
<dbReference type="Pfam" id="PF07719">
    <property type="entry name" value="TPR_2"/>
    <property type="match status" value="1"/>
</dbReference>
<keyword evidence="5" id="KW-0732">Signal</keyword>
<dbReference type="SMART" id="SM00028">
    <property type="entry name" value="TPR"/>
    <property type="match status" value="10"/>
</dbReference>
<reference evidence="6 7" key="2">
    <citation type="submission" date="2019-05" db="EMBL/GenBank/DDBJ databases">
        <authorList>
            <person name="Suflita J.M."/>
            <person name="Marks C.R."/>
        </authorList>
    </citation>
    <scope>NUCLEOTIDE SEQUENCE [LARGE SCALE GENOMIC DNA]</scope>
    <source>
        <strain evidence="6 7">ALDC</strain>
    </source>
</reference>
<sequence length="784" mass="87477">MRHGLILIAFTGLLLLAFACRSSAQTTIESVRVGIHPGFTRLVFDSAGDEPIGLEQPSPEALEVIYEELKVKVGSGDLSKAARGAVKAVVLPRKEPKNRILVTFKRPGLQVKSFTLPGTSPDGNAYRLVVDLYPPGHPSRQTNQDASAQTGKSAAASQAAPPQGEATESKDAGPAAVEAAGTGGSDRTQGTVPAGDAAAGGVFARAEEAFQRWREKPVENQRAEEAIALYREFLDGFPEAPQAAAAHARLGLLYYGLENFHAARPHLERALSSNSQVPEADRAWLALGNLQQASGNHVEAIQSYRNALKDSPESSIAAEAHYRLGTSLSIAGNHEEAVTVLQRSLEIDPTFHLEHPDIFRYLGESLFGVRDYAGSRDCLFRYLNLEPHIPDKDLVLARLAETYLHESQTDLAERLYAYIGTYFPHSEGEIIGKIRRAELLEKQGPEMQAEAYRTYQELSERSLSPPLNHFVQFKLAYSEWQNGDYDKSLQRIRNVMQGQENRASDDDFRALKEKVMLDRARAAFQSQDYAKVVQLYKEDPFVFDTQKSLEVVAMVAESYERLHYFPNALPLYETLLKNDPKDRWRMKTALCLLETGQVARAEQLLKQVSDPALTAEKAELLGRVAFSMRRYAEAMKHFDRQIEALGGDNAVPTATLIQYSRCLVEQGRHEAALPWIEKALQRLPRENAQDRLQVLLMAGRCYQKLGRYHEAIATYESLLPEVSSEDLRNQLVYELSNLYLQAGQPDKAEAKLSELLAASKEFWKLAAQQKMDYIRMRQGQTGLF</sequence>
<evidence type="ECO:0000256" key="1">
    <source>
        <dbReference type="ARBA" id="ARBA00022737"/>
    </source>
</evidence>
<feature type="compositionally biased region" description="Low complexity" evidence="4">
    <location>
        <begin position="146"/>
        <end position="166"/>
    </location>
</feature>
<dbReference type="Proteomes" id="UP000298602">
    <property type="component" value="Chromosome"/>
</dbReference>
<feature type="repeat" description="TPR" evidence="3">
    <location>
        <begin position="318"/>
        <end position="351"/>
    </location>
</feature>
<protein>
    <submittedName>
        <fullName evidence="6">Tetratricopeptide repeat protein</fullName>
    </submittedName>
</protein>
<dbReference type="Pfam" id="PF13424">
    <property type="entry name" value="TPR_12"/>
    <property type="match status" value="1"/>
</dbReference>